<accession>A0ABM8PRU3</accession>
<name>A0ABM8PRU3_9HYPH</name>
<proteinExistence type="predicted"/>
<evidence type="ECO:0008006" key="3">
    <source>
        <dbReference type="Google" id="ProtNLM"/>
    </source>
</evidence>
<protein>
    <recommendedName>
        <fullName evidence="3">DUF2171 domain-containing protein</fullName>
    </recommendedName>
</protein>
<keyword evidence="2" id="KW-1185">Reference proteome</keyword>
<reference evidence="1 2" key="1">
    <citation type="submission" date="2020-11" db="EMBL/GenBank/DDBJ databases">
        <authorList>
            <person name="Lassalle F."/>
        </authorList>
    </citation>
    <scope>NUCLEOTIDE SEQUENCE [LARGE SCALE GENOMIC DNA]</scope>
    <source>
        <strain evidence="1 2">AB21</strain>
    </source>
</reference>
<evidence type="ECO:0000313" key="2">
    <source>
        <dbReference type="Proteomes" id="UP000601041"/>
    </source>
</evidence>
<dbReference type="EMBL" id="CABFWE030000008">
    <property type="protein sequence ID" value="CAD7045081.1"/>
    <property type="molecule type" value="Genomic_DNA"/>
</dbReference>
<organism evidence="1 2">
    <name type="scientific">Pseudorhizobium halotolerans</name>
    <dbReference type="NCBI Taxonomy" id="1233081"/>
    <lineage>
        <taxon>Bacteria</taxon>
        <taxon>Pseudomonadati</taxon>
        <taxon>Pseudomonadota</taxon>
        <taxon>Alphaproteobacteria</taxon>
        <taxon>Hyphomicrobiales</taxon>
        <taxon>Rhizobiaceae</taxon>
        <taxon>Rhizobium/Agrobacterium group</taxon>
        <taxon>Pseudorhizobium</taxon>
    </lineage>
</organism>
<dbReference type="Proteomes" id="UP000601041">
    <property type="component" value="Unassembled WGS sequence"/>
</dbReference>
<sequence length="100" mass="11052">MLGMDELVLGIEGGAQLRAPTHQFAGRVIGHVPEILLRFDDGVEIATIGDVDDDLAQPLDLCRQPLRMEEAGDIGEAHLLYETPFLAIGDVHLPRRRIDR</sequence>
<evidence type="ECO:0000313" key="1">
    <source>
        <dbReference type="EMBL" id="CAD7045081.1"/>
    </source>
</evidence>
<gene>
    <name evidence="1" type="ORF">RHAB21_03500</name>
</gene>
<comment type="caution">
    <text evidence="1">The sequence shown here is derived from an EMBL/GenBank/DDBJ whole genome shotgun (WGS) entry which is preliminary data.</text>
</comment>